<dbReference type="GO" id="GO:0016787">
    <property type="term" value="F:hydrolase activity"/>
    <property type="evidence" value="ECO:0007669"/>
    <property type="project" value="UniProtKB-KW"/>
</dbReference>
<dbReference type="GO" id="GO:0004521">
    <property type="term" value="F:RNA endonuclease activity"/>
    <property type="evidence" value="ECO:0007669"/>
    <property type="project" value="TreeGrafter"/>
</dbReference>
<evidence type="ECO:0000259" key="1">
    <source>
        <dbReference type="SMART" id="SM00849"/>
    </source>
</evidence>
<gene>
    <name evidence="2" type="ORF">DEO68_09290</name>
</gene>
<evidence type="ECO:0000313" key="2">
    <source>
        <dbReference type="EMBL" id="HCA02359.1"/>
    </source>
</evidence>
<dbReference type="EMBL" id="DOTR01000046">
    <property type="protein sequence ID" value="HCA02359.1"/>
    <property type="molecule type" value="Genomic_DNA"/>
</dbReference>
<sequence length="360" mass="39394">MSTRIHLLSGLGGKGPAAIVVETNGKRLLLDAGGALHPGEPITWADGLGVDAILISHDHIDHIGGVAELPDTIPLYCTPLVANTLPKHRAWQPLPARGSLMVEGIKVTTGQAGHSLGGVWLHLDVDGGIFYSGDACFESRLFPFDIPPPARTALLDASYGNYDQPQESCVQAIRLQLDQPLVLPTPETGRALEMALWLSEEADRRQLPFAIDPIIRDNLAALLALPSDLRRPGLDSAISTLLERQNASQPALQLVSDRNDTPDQWPNYQLLHTGYLTPERQVQLAAGEISWQRWNVHLRASHLVALADQLAATQVVPLFTPLTGNCLSEWRQRLGQRLRIHHTLELQPHMATRPTAHLTV</sequence>
<name>A0A3D0KGR7_9GAMM</name>
<accession>A0A3D0KGR7</accession>
<comment type="caution">
    <text evidence="2">The sequence shown here is derived from an EMBL/GenBank/DDBJ whole genome shotgun (WGS) entry which is preliminary data.</text>
</comment>
<proteinExistence type="predicted"/>
<dbReference type="PANTHER" id="PTHR11203">
    <property type="entry name" value="CLEAVAGE AND POLYADENYLATION SPECIFICITY FACTOR FAMILY MEMBER"/>
    <property type="match status" value="1"/>
</dbReference>
<feature type="domain" description="Metallo-beta-lactamase" evidence="1">
    <location>
        <begin position="15"/>
        <end position="174"/>
    </location>
</feature>
<dbReference type="Pfam" id="PF12706">
    <property type="entry name" value="Lactamase_B_2"/>
    <property type="match status" value="1"/>
</dbReference>
<dbReference type="InterPro" id="IPR001279">
    <property type="entry name" value="Metallo-B-lactamas"/>
</dbReference>
<organism evidence="2">
    <name type="scientific">Halomonas campaniensis</name>
    <dbReference type="NCBI Taxonomy" id="213554"/>
    <lineage>
        <taxon>Bacteria</taxon>
        <taxon>Pseudomonadati</taxon>
        <taxon>Pseudomonadota</taxon>
        <taxon>Gammaproteobacteria</taxon>
        <taxon>Oceanospirillales</taxon>
        <taxon>Halomonadaceae</taxon>
        <taxon>Halomonas</taxon>
    </lineage>
</organism>
<dbReference type="InterPro" id="IPR050698">
    <property type="entry name" value="MBL"/>
</dbReference>
<dbReference type="AlphaFoldDB" id="A0A3D0KGR7"/>
<dbReference type="SMART" id="SM00849">
    <property type="entry name" value="Lactamase_B"/>
    <property type="match status" value="1"/>
</dbReference>
<reference evidence="2" key="1">
    <citation type="journal article" date="2018" name="Nat. Biotechnol.">
        <title>A standardized bacterial taxonomy based on genome phylogeny substantially revises the tree of life.</title>
        <authorList>
            <person name="Parks D.H."/>
            <person name="Chuvochina M."/>
            <person name="Waite D.W."/>
            <person name="Rinke C."/>
            <person name="Skarshewski A."/>
            <person name="Chaumeil P.A."/>
            <person name="Hugenholtz P."/>
        </authorList>
    </citation>
    <scope>NUCLEOTIDE SEQUENCE [LARGE SCALE GENOMIC DNA]</scope>
    <source>
        <strain evidence="2">UBA11284</strain>
    </source>
</reference>
<keyword evidence="2" id="KW-0378">Hydrolase</keyword>
<dbReference type="Gene3D" id="3.60.15.10">
    <property type="entry name" value="Ribonuclease Z/Hydroxyacylglutathione hydrolase-like"/>
    <property type="match status" value="1"/>
</dbReference>
<dbReference type="InterPro" id="IPR036866">
    <property type="entry name" value="RibonucZ/Hydroxyglut_hydro"/>
</dbReference>
<protein>
    <submittedName>
        <fullName evidence="2">MBL fold metallo-hydrolase</fullName>
    </submittedName>
</protein>
<dbReference type="SUPFAM" id="SSF56281">
    <property type="entry name" value="Metallo-hydrolase/oxidoreductase"/>
    <property type="match status" value="1"/>
</dbReference>
<dbReference type="PANTHER" id="PTHR11203:SF37">
    <property type="entry name" value="INTEGRATOR COMPLEX SUBUNIT 11"/>
    <property type="match status" value="1"/>
</dbReference>